<evidence type="ECO:0000313" key="4">
    <source>
        <dbReference type="EMBL" id="SFF02911.1"/>
    </source>
</evidence>
<accession>A0A1I2FEJ0</accession>
<dbReference type="OrthoDB" id="9801363at2"/>
<dbReference type="InterPro" id="IPR029063">
    <property type="entry name" value="SAM-dependent_MTases_sf"/>
</dbReference>
<dbReference type="Gene3D" id="1.10.10.10">
    <property type="entry name" value="Winged helix-like DNA-binding domain superfamily/Winged helix DNA-binding domain"/>
    <property type="match status" value="1"/>
</dbReference>
<dbReference type="AlphaFoldDB" id="A0A1I2FEJ0"/>
<dbReference type="RefSeq" id="WP_092198445.1">
    <property type="nucleotide sequence ID" value="NZ_FOND01000008.1"/>
</dbReference>
<protein>
    <submittedName>
        <fullName evidence="4">Methyltransferase domain-containing protein</fullName>
    </submittedName>
</protein>
<reference evidence="5" key="1">
    <citation type="submission" date="2016-10" db="EMBL/GenBank/DDBJ databases">
        <authorList>
            <person name="Varghese N."/>
            <person name="Submissions S."/>
        </authorList>
    </citation>
    <scope>NUCLEOTIDE SEQUENCE [LARGE SCALE GENOMIC DNA]</scope>
    <source>
        <strain evidence="5">DSM 46838</strain>
    </source>
</reference>
<dbReference type="InterPro" id="IPR048711">
    <property type="entry name" value="WHD_Rv2258c"/>
</dbReference>
<dbReference type="GO" id="GO:0008168">
    <property type="term" value="F:methyltransferase activity"/>
    <property type="evidence" value="ECO:0007669"/>
    <property type="project" value="UniProtKB-KW"/>
</dbReference>
<dbReference type="EMBL" id="FOND01000008">
    <property type="protein sequence ID" value="SFF02911.1"/>
    <property type="molecule type" value="Genomic_DNA"/>
</dbReference>
<dbReference type="Gene3D" id="3.40.50.150">
    <property type="entry name" value="Vaccinia Virus protein VP39"/>
    <property type="match status" value="1"/>
</dbReference>
<dbReference type="InterPro" id="IPR053173">
    <property type="entry name" value="SAM-binding_MTase"/>
</dbReference>
<feature type="domain" description="Methyltransferase" evidence="2">
    <location>
        <begin position="201"/>
        <end position="296"/>
    </location>
</feature>
<keyword evidence="5" id="KW-1185">Reference proteome</keyword>
<evidence type="ECO:0000259" key="3">
    <source>
        <dbReference type="Pfam" id="PF21320"/>
    </source>
</evidence>
<feature type="compositionally biased region" description="Polar residues" evidence="1">
    <location>
        <begin position="1"/>
        <end position="10"/>
    </location>
</feature>
<gene>
    <name evidence="4" type="ORF">SAMN05216574_10863</name>
</gene>
<evidence type="ECO:0000259" key="2">
    <source>
        <dbReference type="Pfam" id="PF13649"/>
    </source>
</evidence>
<name>A0A1I2FEJ0_9ACTN</name>
<dbReference type="STRING" id="1798228.SAMN05216574_10863"/>
<feature type="region of interest" description="Disordered" evidence="1">
    <location>
        <begin position="1"/>
        <end position="31"/>
    </location>
</feature>
<dbReference type="InterPro" id="IPR041698">
    <property type="entry name" value="Methyltransf_25"/>
</dbReference>
<dbReference type="Proteomes" id="UP000198589">
    <property type="component" value="Unassembled WGS sequence"/>
</dbReference>
<feature type="domain" description="S-adenosylmethionine-dependent methyltransferase Rv2258c-like winged HTH" evidence="3">
    <location>
        <begin position="49"/>
        <end position="119"/>
    </location>
</feature>
<dbReference type="Pfam" id="PF21320">
    <property type="entry name" value="WHD_Rv2258c"/>
    <property type="match status" value="1"/>
</dbReference>
<dbReference type="CDD" id="cd02440">
    <property type="entry name" value="AdoMet_MTases"/>
    <property type="match status" value="1"/>
</dbReference>
<sequence>MTQADPSRTVPSHPRPPEQRAASPEPPSGGALGDRLVAAVIGAFETAAVDLGARLGWYRALADAAATPPELAARTGSDARYAREWLEQQAVAGYLTVDDVAAAPDVRRYTLPEEHRAVLVDELDPAFAAPLARAAMAFTRNVPRLAEVYRTGDGLSWAEMGSDAREAQAGANRPFFAGPLVTEVLPAIPAVDAVLRAGGRVADVGCGFGWSALGIAGGYPAARVDGFDVDAPSIEAARRNAVDAGLDGRARFTVADVGTLAGERAYDLVAAFECVHDMPDPVAVLAAMRAMVRPGGTVLVVDEKVADTFTAPGDEVERLMYGYSLTCCLPDGRSTTPSVATGTVMRPAVLEGYARAAGFSGLEVLPVEHDVFRFYRLVHG</sequence>
<dbReference type="PANTHER" id="PTHR45128:SF2">
    <property type="entry name" value="METHYLTRANSFERASE DOMAIN-CONTAINING PROTEIN"/>
    <property type="match status" value="1"/>
</dbReference>
<dbReference type="PANTHER" id="PTHR45128">
    <property type="entry name" value="METHYLTRANSFERASE TYPE 11"/>
    <property type="match status" value="1"/>
</dbReference>
<dbReference type="Pfam" id="PF13649">
    <property type="entry name" value="Methyltransf_25"/>
    <property type="match status" value="1"/>
</dbReference>
<keyword evidence="4" id="KW-0808">Transferase</keyword>
<organism evidence="4 5">
    <name type="scientific">Blastococcus tunisiensis</name>
    <dbReference type="NCBI Taxonomy" id="1798228"/>
    <lineage>
        <taxon>Bacteria</taxon>
        <taxon>Bacillati</taxon>
        <taxon>Actinomycetota</taxon>
        <taxon>Actinomycetes</taxon>
        <taxon>Geodermatophilales</taxon>
        <taxon>Geodermatophilaceae</taxon>
        <taxon>Blastococcus</taxon>
    </lineage>
</organism>
<dbReference type="InterPro" id="IPR036388">
    <property type="entry name" value="WH-like_DNA-bd_sf"/>
</dbReference>
<dbReference type="SUPFAM" id="SSF53335">
    <property type="entry name" value="S-adenosyl-L-methionine-dependent methyltransferases"/>
    <property type="match status" value="1"/>
</dbReference>
<dbReference type="GO" id="GO:0032259">
    <property type="term" value="P:methylation"/>
    <property type="evidence" value="ECO:0007669"/>
    <property type="project" value="UniProtKB-KW"/>
</dbReference>
<proteinExistence type="predicted"/>
<evidence type="ECO:0000256" key="1">
    <source>
        <dbReference type="SAM" id="MobiDB-lite"/>
    </source>
</evidence>
<evidence type="ECO:0000313" key="5">
    <source>
        <dbReference type="Proteomes" id="UP000198589"/>
    </source>
</evidence>
<keyword evidence="4" id="KW-0489">Methyltransferase</keyword>